<sequence length="263" mass="28767">MSLDNAHRVEVKNRTIARPLARPRSFRPSVQWPTHNGLLSAELDTDGATMQVQVTTLDHLTNASRVRHTLFGLSSLLFVAQEIAVLPLHQLTAGLAFPRIPTVARSTVLASLHRTRDGYCLHTFLGPAHRNGGLLGLARQGWLVEFAQGPAGACGGPLDGNLQVSGTGGELRRLWVQTASYSADVKQFLGLERISNNFPAQVQFPFQICVSMSSLRHCDISIVTTTWPRHSVGEALSSSHITVSVTETIHPRHHHIATNVYRA</sequence>
<evidence type="ECO:0000313" key="1">
    <source>
        <dbReference type="EMBL" id="KAF2680233.1"/>
    </source>
</evidence>
<keyword evidence="2" id="KW-1185">Reference proteome</keyword>
<name>A0A6G1IQI6_9PLEO</name>
<dbReference type="Proteomes" id="UP000799291">
    <property type="component" value="Unassembled WGS sequence"/>
</dbReference>
<reference evidence="1" key="1">
    <citation type="journal article" date="2020" name="Stud. Mycol.">
        <title>101 Dothideomycetes genomes: a test case for predicting lifestyles and emergence of pathogens.</title>
        <authorList>
            <person name="Haridas S."/>
            <person name="Albert R."/>
            <person name="Binder M."/>
            <person name="Bloem J."/>
            <person name="Labutti K."/>
            <person name="Salamov A."/>
            <person name="Andreopoulos B."/>
            <person name="Baker S."/>
            <person name="Barry K."/>
            <person name="Bills G."/>
            <person name="Bluhm B."/>
            <person name="Cannon C."/>
            <person name="Castanera R."/>
            <person name="Culley D."/>
            <person name="Daum C."/>
            <person name="Ezra D."/>
            <person name="Gonzalez J."/>
            <person name="Henrissat B."/>
            <person name="Kuo A."/>
            <person name="Liang C."/>
            <person name="Lipzen A."/>
            <person name="Lutzoni F."/>
            <person name="Magnuson J."/>
            <person name="Mondo S."/>
            <person name="Nolan M."/>
            <person name="Ohm R."/>
            <person name="Pangilinan J."/>
            <person name="Park H.-J."/>
            <person name="Ramirez L."/>
            <person name="Alfaro M."/>
            <person name="Sun H."/>
            <person name="Tritt A."/>
            <person name="Yoshinaga Y."/>
            <person name="Zwiers L.-H."/>
            <person name="Turgeon B."/>
            <person name="Goodwin S."/>
            <person name="Spatafora J."/>
            <person name="Crous P."/>
            <person name="Grigoriev I."/>
        </authorList>
    </citation>
    <scope>NUCLEOTIDE SEQUENCE</scope>
    <source>
        <strain evidence="1">CBS 122367</strain>
    </source>
</reference>
<gene>
    <name evidence="1" type="ORF">K458DRAFT_393204</name>
</gene>
<protein>
    <submittedName>
        <fullName evidence="1">Uncharacterized protein</fullName>
    </submittedName>
</protein>
<proteinExistence type="predicted"/>
<evidence type="ECO:0000313" key="2">
    <source>
        <dbReference type="Proteomes" id="UP000799291"/>
    </source>
</evidence>
<dbReference type="AlphaFoldDB" id="A0A6G1IQI6"/>
<accession>A0A6G1IQI6</accession>
<dbReference type="EMBL" id="MU005598">
    <property type="protein sequence ID" value="KAF2680233.1"/>
    <property type="molecule type" value="Genomic_DNA"/>
</dbReference>
<organism evidence="1 2">
    <name type="scientific">Lentithecium fluviatile CBS 122367</name>
    <dbReference type="NCBI Taxonomy" id="1168545"/>
    <lineage>
        <taxon>Eukaryota</taxon>
        <taxon>Fungi</taxon>
        <taxon>Dikarya</taxon>
        <taxon>Ascomycota</taxon>
        <taxon>Pezizomycotina</taxon>
        <taxon>Dothideomycetes</taxon>
        <taxon>Pleosporomycetidae</taxon>
        <taxon>Pleosporales</taxon>
        <taxon>Massarineae</taxon>
        <taxon>Lentitheciaceae</taxon>
        <taxon>Lentithecium</taxon>
    </lineage>
</organism>